<comment type="similarity">
    <text evidence="2">Belongs to the ABC transporter superfamily.</text>
</comment>
<dbReference type="SMART" id="SM00382">
    <property type="entry name" value="AAA"/>
    <property type="match status" value="1"/>
</dbReference>
<dbReference type="AlphaFoldDB" id="K9ET52"/>
<evidence type="ECO:0000313" key="13">
    <source>
        <dbReference type="Proteomes" id="UP000009875"/>
    </source>
</evidence>
<keyword evidence="5" id="KW-0997">Cell inner membrane</keyword>
<keyword evidence="13" id="KW-1185">Reference proteome</keyword>
<dbReference type="InterPro" id="IPR003593">
    <property type="entry name" value="AAA+_ATPase"/>
</dbReference>
<evidence type="ECO:0000313" key="12">
    <source>
        <dbReference type="EMBL" id="EKU94167.1"/>
    </source>
</evidence>
<evidence type="ECO:0000256" key="3">
    <source>
        <dbReference type="ARBA" id="ARBA00022448"/>
    </source>
</evidence>
<evidence type="ECO:0000256" key="6">
    <source>
        <dbReference type="ARBA" id="ARBA00022741"/>
    </source>
</evidence>
<dbReference type="HOGENOM" id="CLU_000604_1_23_9"/>
<proteinExistence type="inferred from homology"/>
<evidence type="ECO:0000256" key="1">
    <source>
        <dbReference type="ARBA" id="ARBA00004202"/>
    </source>
</evidence>
<gene>
    <name evidence="12" type="ORF">HMPREF9698_00199</name>
</gene>
<dbReference type="FunFam" id="3.40.50.300:FF:000016">
    <property type="entry name" value="Oligopeptide ABC transporter ATP-binding component"/>
    <property type="match status" value="1"/>
</dbReference>
<keyword evidence="3" id="KW-0813">Transport</keyword>
<reference evidence="12 13" key="1">
    <citation type="submission" date="2012-09" db="EMBL/GenBank/DDBJ databases">
        <title>The Genome Sequence of Alloiococcus otitis ATCC 51267.</title>
        <authorList>
            <consortium name="The Broad Institute Genome Sequencing Platform"/>
            <person name="Earl A."/>
            <person name="Ward D."/>
            <person name="Feldgarden M."/>
            <person name="Gevers D."/>
            <person name="Huys G."/>
            <person name="Walker B."/>
            <person name="Young S.K."/>
            <person name="Zeng Q."/>
            <person name="Gargeya S."/>
            <person name="Fitzgerald M."/>
            <person name="Haas B."/>
            <person name="Abouelleil A."/>
            <person name="Alvarado L."/>
            <person name="Arachchi H.M."/>
            <person name="Berlin A.M."/>
            <person name="Chapman S.B."/>
            <person name="Goldberg J."/>
            <person name="Griggs A."/>
            <person name="Gujja S."/>
            <person name="Hansen M."/>
            <person name="Howarth C."/>
            <person name="Imamovic A."/>
            <person name="Larimer J."/>
            <person name="McCowen C."/>
            <person name="Montmayeur A."/>
            <person name="Murphy C."/>
            <person name="Neiman D."/>
            <person name="Pearson M."/>
            <person name="Priest M."/>
            <person name="Roberts A."/>
            <person name="Saif S."/>
            <person name="Shea T."/>
            <person name="Sisk P."/>
            <person name="Sykes S."/>
            <person name="Wortman J."/>
            <person name="Nusbaum C."/>
            <person name="Birren B."/>
        </authorList>
    </citation>
    <scope>NUCLEOTIDE SEQUENCE [LARGE SCALE GENOMIC DNA]</scope>
    <source>
        <strain evidence="12 13">ATCC 51267</strain>
    </source>
</reference>
<dbReference type="Pfam" id="PF00005">
    <property type="entry name" value="ABC_tran"/>
    <property type="match status" value="1"/>
</dbReference>
<evidence type="ECO:0000256" key="7">
    <source>
        <dbReference type="ARBA" id="ARBA00022840"/>
    </source>
</evidence>
<evidence type="ECO:0000256" key="8">
    <source>
        <dbReference type="ARBA" id="ARBA00022967"/>
    </source>
</evidence>
<dbReference type="GO" id="GO:0005886">
    <property type="term" value="C:plasma membrane"/>
    <property type="evidence" value="ECO:0007669"/>
    <property type="project" value="UniProtKB-SubCell"/>
</dbReference>
<dbReference type="PANTHER" id="PTHR43297">
    <property type="entry name" value="OLIGOPEPTIDE TRANSPORT ATP-BINDING PROTEIN APPD"/>
    <property type="match status" value="1"/>
</dbReference>
<dbReference type="InterPro" id="IPR050388">
    <property type="entry name" value="ABC_Ni/Peptide_Import"/>
</dbReference>
<dbReference type="InterPro" id="IPR013563">
    <property type="entry name" value="Oligopep_ABC_C"/>
</dbReference>
<keyword evidence="8" id="KW-1278">Translocase</keyword>
<dbReference type="eggNOG" id="COG0444">
    <property type="taxonomic scope" value="Bacteria"/>
</dbReference>
<dbReference type="PROSITE" id="PS00211">
    <property type="entry name" value="ABC_TRANSPORTER_1"/>
    <property type="match status" value="1"/>
</dbReference>
<dbReference type="Pfam" id="PF08352">
    <property type="entry name" value="oligo_HPY"/>
    <property type="match status" value="1"/>
</dbReference>
<comment type="subcellular location">
    <subcellularLocation>
        <location evidence="1">Cell membrane</location>
        <topology evidence="1">Peripheral membrane protein</topology>
    </subcellularLocation>
</comment>
<dbReference type="InterPro" id="IPR017871">
    <property type="entry name" value="ABC_transporter-like_CS"/>
</dbReference>
<dbReference type="Gene3D" id="3.40.50.300">
    <property type="entry name" value="P-loop containing nucleotide triphosphate hydrolases"/>
    <property type="match status" value="1"/>
</dbReference>
<dbReference type="EMBL" id="AGXA01000004">
    <property type="protein sequence ID" value="EKU94167.1"/>
    <property type="molecule type" value="Genomic_DNA"/>
</dbReference>
<feature type="region of interest" description="Disordered" evidence="10">
    <location>
        <begin position="314"/>
        <end position="384"/>
    </location>
</feature>
<dbReference type="Proteomes" id="UP000009875">
    <property type="component" value="Unassembled WGS sequence"/>
</dbReference>
<evidence type="ECO:0000256" key="5">
    <source>
        <dbReference type="ARBA" id="ARBA00022519"/>
    </source>
</evidence>
<dbReference type="InterPro" id="IPR027417">
    <property type="entry name" value="P-loop_NTPase"/>
</dbReference>
<dbReference type="InterPro" id="IPR003439">
    <property type="entry name" value="ABC_transporter-like_ATP-bd"/>
</dbReference>
<dbReference type="PROSITE" id="PS50893">
    <property type="entry name" value="ABC_TRANSPORTER_2"/>
    <property type="match status" value="1"/>
</dbReference>
<evidence type="ECO:0000256" key="2">
    <source>
        <dbReference type="ARBA" id="ARBA00005417"/>
    </source>
</evidence>
<keyword evidence="4" id="KW-1003">Cell membrane</keyword>
<dbReference type="CDD" id="cd03257">
    <property type="entry name" value="ABC_NikE_OppD_transporters"/>
    <property type="match status" value="1"/>
</dbReference>
<dbReference type="SUPFAM" id="SSF52540">
    <property type="entry name" value="P-loop containing nucleoside triphosphate hydrolases"/>
    <property type="match status" value="1"/>
</dbReference>
<sequence length="384" mass="43645">MSEILNIKNLSLDFKIQNQLYPAISNVDMSVKSKEIIGIVGESGSGKSLTAKTIMGIAPNNAHIDYEILNYKGKDINQTLKKNRKNIQGKEISMIFQDSGSALNPLTRVGKQIQEVLKIHKINSKDQRKRMTMDLLGDVGFPDPQSIYRSFPHELSGGMRQRIMICMALIAEPDLIIADEPTTALDTTIQKQILDILYRLIREKEKSMIIITHDWGVINEMCDRVYVMYAGKVVEEGSVEQIVHHPRHSYTKALLKAIPSLKSKGHPLFYIPFKVSSITDRRHGEWPYLEFSKSNEEYIRKNFPEFIIEEYKSSKTASGNSKDDNKDKLTRSLAQDSKEEKSNGHASLPNYSDKAKADTIIHQVPDLPNLNNKSVKEKRDLEED</sequence>
<evidence type="ECO:0000256" key="4">
    <source>
        <dbReference type="ARBA" id="ARBA00022475"/>
    </source>
</evidence>
<comment type="caution">
    <text evidence="12">The sequence shown here is derived from an EMBL/GenBank/DDBJ whole genome shotgun (WGS) entry which is preliminary data.</text>
</comment>
<dbReference type="STRING" id="883081.HMPREF9698_00199"/>
<name>K9ET52_9LACT</name>
<protein>
    <submittedName>
        <fullName evidence="12">Oligopeptide/dipeptide ABC transporter, ATP-binding protein domain</fullName>
    </submittedName>
</protein>
<dbReference type="GO" id="GO:0015833">
    <property type="term" value="P:peptide transport"/>
    <property type="evidence" value="ECO:0007669"/>
    <property type="project" value="InterPro"/>
</dbReference>
<evidence type="ECO:0000259" key="11">
    <source>
        <dbReference type="PROSITE" id="PS50893"/>
    </source>
</evidence>
<feature type="compositionally biased region" description="Basic and acidic residues" evidence="10">
    <location>
        <begin position="321"/>
        <end position="343"/>
    </location>
</feature>
<keyword evidence="6" id="KW-0547">Nucleotide-binding</keyword>
<evidence type="ECO:0000256" key="10">
    <source>
        <dbReference type="SAM" id="MobiDB-lite"/>
    </source>
</evidence>
<keyword evidence="9" id="KW-0472">Membrane</keyword>
<dbReference type="GO" id="GO:0005524">
    <property type="term" value="F:ATP binding"/>
    <property type="evidence" value="ECO:0007669"/>
    <property type="project" value="UniProtKB-KW"/>
</dbReference>
<keyword evidence="7 12" id="KW-0067">ATP-binding</keyword>
<feature type="compositionally biased region" description="Basic and acidic residues" evidence="10">
    <location>
        <begin position="374"/>
        <end position="384"/>
    </location>
</feature>
<dbReference type="OrthoDB" id="9802264at2"/>
<organism evidence="12 13">
    <name type="scientific">Alloiococcus otitis ATCC 51267</name>
    <dbReference type="NCBI Taxonomy" id="883081"/>
    <lineage>
        <taxon>Bacteria</taxon>
        <taxon>Bacillati</taxon>
        <taxon>Bacillota</taxon>
        <taxon>Bacilli</taxon>
        <taxon>Lactobacillales</taxon>
        <taxon>Carnobacteriaceae</taxon>
        <taxon>Alloiococcus</taxon>
    </lineage>
</organism>
<dbReference type="PANTHER" id="PTHR43297:SF14">
    <property type="entry name" value="ATPASE AAA-TYPE CORE DOMAIN-CONTAINING PROTEIN"/>
    <property type="match status" value="1"/>
</dbReference>
<feature type="domain" description="ABC transporter" evidence="11">
    <location>
        <begin position="5"/>
        <end position="255"/>
    </location>
</feature>
<accession>K9ET52</accession>
<evidence type="ECO:0000256" key="9">
    <source>
        <dbReference type="ARBA" id="ARBA00023136"/>
    </source>
</evidence>
<dbReference type="RefSeq" id="WP_003776431.1">
    <property type="nucleotide sequence ID" value="NZ_JH992957.1"/>
</dbReference>
<dbReference type="GO" id="GO:0016887">
    <property type="term" value="F:ATP hydrolysis activity"/>
    <property type="evidence" value="ECO:0007669"/>
    <property type="project" value="InterPro"/>
</dbReference>